<evidence type="ECO:0000313" key="9">
    <source>
        <dbReference type="EMBL" id="MBC8178371.1"/>
    </source>
</evidence>
<feature type="transmembrane region" description="Helical" evidence="8">
    <location>
        <begin position="204"/>
        <end position="228"/>
    </location>
</feature>
<dbReference type="Proteomes" id="UP000650524">
    <property type="component" value="Unassembled WGS sequence"/>
</dbReference>
<feature type="transmembrane region" description="Helical" evidence="8">
    <location>
        <begin position="94"/>
        <end position="112"/>
    </location>
</feature>
<feature type="transmembrane region" description="Helical" evidence="8">
    <location>
        <begin position="47"/>
        <end position="65"/>
    </location>
</feature>
<proteinExistence type="predicted"/>
<comment type="caution">
    <text evidence="9">The sequence shown here is derived from an EMBL/GenBank/DDBJ whole genome shotgun (WGS) entry which is preliminary data.</text>
</comment>
<dbReference type="GO" id="GO:0003333">
    <property type="term" value="P:amino acid transmembrane transport"/>
    <property type="evidence" value="ECO:0007669"/>
    <property type="project" value="InterPro"/>
</dbReference>
<keyword evidence="3" id="KW-1003">Cell membrane</keyword>
<dbReference type="InterPro" id="IPR018227">
    <property type="entry name" value="Amino_acid_transport_2"/>
</dbReference>
<evidence type="ECO:0000256" key="7">
    <source>
        <dbReference type="ARBA" id="ARBA00023136"/>
    </source>
</evidence>
<dbReference type="PANTHER" id="PTHR35334:SF4">
    <property type="entry name" value="SERINE TRANSPORTER-RELATED"/>
    <property type="match status" value="1"/>
</dbReference>
<evidence type="ECO:0000256" key="3">
    <source>
        <dbReference type="ARBA" id="ARBA00022475"/>
    </source>
</evidence>
<sequence>MDTVTDRAAWQEGVRFRFDDWGWVVINIGMGIGAGIAMLPIEIGMKGFWVFMLAAVIGYPSMYLFQRVFVNSLVEARTCKDYPGIISEYLGKNWGAFLGFLYFVMLVIWYFIYSETVIRDSASYLHTFGVSAANLSSNPLYIIGVISLLTFIAFKGEKLLFKLSSVLALTVLTIIFLMSLAMIPEWSLKNIQDAPDIITLSKDVVVMLPFVITSILFIQSLSPMVVFFRQNSDSRKAAHFRSIRSMNFAFGVLFIMVFFYANSFNLAISQSEAIDAFNENVSALAIAARGSEHVYISILAVLLDIFAVVCCFFSVFLGLKKGSRGLVINILKRFRSEKQINEQQLDRAIAVFLVLLATGNTLINIKILYFMWICSPIFGIVGCFIPTYLVYRLPQLHKYKGPHLYVIIFAGILLCLSPFLAM</sequence>
<dbReference type="GO" id="GO:0005886">
    <property type="term" value="C:plasma membrane"/>
    <property type="evidence" value="ECO:0007669"/>
    <property type="project" value="UniProtKB-SubCell"/>
</dbReference>
<evidence type="ECO:0000256" key="4">
    <source>
        <dbReference type="ARBA" id="ARBA00022519"/>
    </source>
</evidence>
<feature type="transmembrane region" description="Helical" evidence="8">
    <location>
        <begin position="294"/>
        <end position="319"/>
    </location>
</feature>
<evidence type="ECO:0008006" key="11">
    <source>
        <dbReference type="Google" id="ProtNLM"/>
    </source>
</evidence>
<comment type="subcellular location">
    <subcellularLocation>
        <location evidence="1">Cell inner membrane</location>
        <topology evidence="1">Multi-pass membrane protein</topology>
    </subcellularLocation>
</comment>
<evidence type="ECO:0000256" key="5">
    <source>
        <dbReference type="ARBA" id="ARBA00022692"/>
    </source>
</evidence>
<accession>A0A8J6T9R1</accession>
<keyword evidence="4" id="KW-0997">Cell inner membrane</keyword>
<feature type="transmembrane region" description="Helical" evidence="8">
    <location>
        <begin position="132"/>
        <end position="154"/>
    </location>
</feature>
<feature type="transmembrane region" description="Helical" evidence="8">
    <location>
        <begin position="345"/>
        <end position="363"/>
    </location>
</feature>
<feature type="transmembrane region" description="Helical" evidence="8">
    <location>
        <begin position="248"/>
        <end position="268"/>
    </location>
</feature>
<feature type="transmembrane region" description="Helical" evidence="8">
    <location>
        <begin position="369"/>
        <end position="391"/>
    </location>
</feature>
<organism evidence="9 10">
    <name type="scientific">Candidatus Desulfacyla euxinica</name>
    <dbReference type="NCBI Taxonomy" id="2841693"/>
    <lineage>
        <taxon>Bacteria</taxon>
        <taxon>Deltaproteobacteria</taxon>
        <taxon>Candidatus Desulfacyla</taxon>
    </lineage>
</organism>
<dbReference type="EMBL" id="JACNJD010000277">
    <property type="protein sequence ID" value="MBC8178371.1"/>
    <property type="molecule type" value="Genomic_DNA"/>
</dbReference>
<evidence type="ECO:0000256" key="1">
    <source>
        <dbReference type="ARBA" id="ARBA00004429"/>
    </source>
</evidence>
<gene>
    <name evidence="9" type="ORF">H8E19_13275</name>
</gene>
<feature type="transmembrane region" description="Helical" evidence="8">
    <location>
        <begin position="166"/>
        <end position="184"/>
    </location>
</feature>
<keyword evidence="6 8" id="KW-1133">Transmembrane helix</keyword>
<dbReference type="PANTHER" id="PTHR35334">
    <property type="entry name" value="SERINE TRANSPORTER"/>
    <property type="match status" value="1"/>
</dbReference>
<dbReference type="Pfam" id="PF03222">
    <property type="entry name" value="Trp_Tyr_perm"/>
    <property type="match status" value="1"/>
</dbReference>
<feature type="transmembrane region" description="Helical" evidence="8">
    <location>
        <begin position="403"/>
        <end position="421"/>
    </location>
</feature>
<evidence type="ECO:0000313" key="10">
    <source>
        <dbReference type="Proteomes" id="UP000650524"/>
    </source>
</evidence>
<evidence type="ECO:0000256" key="6">
    <source>
        <dbReference type="ARBA" id="ARBA00022989"/>
    </source>
</evidence>
<keyword evidence="5 8" id="KW-0812">Transmembrane</keyword>
<reference evidence="9 10" key="1">
    <citation type="submission" date="2020-08" db="EMBL/GenBank/DDBJ databases">
        <title>Bridging the membrane lipid divide: bacteria of the FCB group superphylum have the potential to synthesize archaeal ether lipids.</title>
        <authorList>
            <person name="Villanueva L."/>
            <person name="Von Meijenfeldt F.A.B."/>
            <person name="Westbye A.B."/>
            <person name="Yadav S."/>
            <person name="Hopmans E.C."/>
            <person name="Dutilh B.E."/>
            <person name="Sinninghe Damste J.S."/>
        </authorList>
    </citation>
    <scope>NUCLEOTIDE SEQUENCE [LARGE SCALE GENOMIC DNA]</scope>
    <source>
        <strain evidence="9">NIOZ-UU27</strain>
    </source>
</reference>
<feature type="transmembrane region" description="Helical" evidence="8">
    <location>
        <begin position="21"/>
        <end position="41"/>
    </location>
</feature>
<dbReference type="AlphaFoldDB" id="A0A8J6T9R1"/>
<dbReference type="Gene3D" id="1.20.1740.10">
    <property type="entry name" value="Amino acid/polyamine transporter I"/>
    <property type="match status" value="1"/>
</dbReference>
<evidence type="ECO:0000256" key="8">
    <source>
        <dbReference type="SAM" id="Phobius"/>
    </source>
</evidence>
<keyword evidence="7 8" id="KW-0472">Membrane</keyword>
<keyword evidence="2" id="KW-0813">Transport</keyword>
<evidence type="ECO:0000256" key="2">
    <source>
        <dbReference type="ARBA" id="ARBA00022448"/>
    </source>
</evidence>
<protein>
    <recommendedName>
        <fullName evidence="11">HAAAP family serine/threonine permease</fullName>
    </recommendedName>
</protein>
<name>A0A8J6T9R1_9DELT</name>